<dbReference type="OrthoDB" id="7354362at2"/>
<dbReference type="Pfam" id="PF07310">
    <property type="entry name" value="PAS_5"/>
    <property type="match status" value="1"/>
</dbReference>
<sequence>MTLPTSSSERIGRLFRYWTALRSRGGVPGIAAFDPLQVADLMPNLWMAGWKEDVGDFVYRVAGDAILTTNGRPMHRRSLHEIYPECLAANLRDRFTRICAERCIYHSTGTVYIRIGRYGVGERLILPFLDRDGSGPVVLGCTDYRVISSADRSGTVPGEDDVEIRRFLTLDGDPIASEVAKVTSGSF</sequence>
<dbReference type="EMBL" id="FNBW01000001">
    <property type="protein sequence ID" value="SDF06123.1"/>
    <property type="molecule type" value="Genomic_DNA"/>
</dbReference>
<dbReference type="Proteomes" id="UP000198615">
    <property type="component" value="Unassembled WGS sequence"/>
</dbReference>
<evidence type="ECO:0000313" key="1">
    <source>
        <dbReference type="EMBL" id="SDF06123.1"/>
    </source>
</evidence>
<evidence type="ECO:0000313" key="2">
    <source>
        <dbReference type="Proteomes" id="UP000198615"/>
    </source>
</evidence>
<dbReference type="AlphaFoldDB" id="A0A8G2BDY5"/>
<protein>
    <submittedName>
        <fullName evidence="1">PAS domain-containing protein</fullName>
    </submittedName>
</protein>
<reference evidence="1 2" key="1">
    <citation type="submission" date="2016-10" db="EMBL/GenBank/DDBJ databases">
        <authorList>
            <person name="Varghese N."/>
            <person name="Submissions S."/>
        </authorList>
    </citation>
    <scope>NUCLEOTIDE SEQUENCE [LARGE SCALE GENOMIC DNA]</scope>
    <source>
        <strain evidence="1 2">DSM 18839</strain>
    </source>
</reference>
<comment type="caution">
    <text evidence="1">The sequence shown here is derived from an EMBL/GenBank/DDBJ whole genome shotgun (WGS) entry which is preliminary data.</text>
</comment>
<keyword evidence="2" id="KW-1185">Reference proteome</keyword>
<proteinExistence type="predicted"/>
<dbReference type="RefSeq" id="WP_093147366.1">
    <property type="nucleotide sequence ID" value="NZ_FNBW01000001.1"/>
</dbReference>
<accession>A0A8G2BDY5</accession>
<dbReference type="InterPro" id="IPR009922">
    <property type="entry name" value="DUF1457"/>
</dbReference>
<gene>
    <name evidence="1" type="ORF">SAMN05660686_00086</name>
</gene>
<organism evidence="1 2">
    <name type="scientific">Thalassobaculum litoreum DSM 18839</name>
    <dbReference type="NCBI Taxonomy" id="1123362"/>
    <lineage>
        <taxon>Bacteria</taxon>
        <taxon>Pseudomonadati</taxon>
        <taxon>Pseudomonadota</taxon>
        <taxon>Alphaproteobacteria</taxon>
        <taxon>Rhodospirillales</taxon>
        <taxon>Thalassobaculaceae</taxon>
        <taxon>Thalassobaculum</taxon>
    </lineage>
</organism>
<name>A0A8G2BDY5_9PROT</name>